<feature type="transmembrane region" description="Helical" evidence="11">
    <location>
        <begin position="218"/>
        <end position="240"/>
    </location>
</feature>
<dbReference type="Gene3D" id="3.30.40.10">
    <property type="entry name" value="Zinc/RING finger domain, C3HC4 (zinc finger)"/>
    <property type="match status" value="1"/>
</dbReference>
<dbReference type="GO" id="GO:0061630">
    <property type="term" value="F:ubiquitin protein ligase activity"/>
    <property type="evidence" value="ECO:0007669"/>
    <property type="project" value="InterPro"/>
</dbReference>
<feature type="region of interest" description="Disordered" evidence="10">
    <location>
        <begin position="27"/>
        <end position="65"/>
    </location>
</feature>
<dbReference type="InterPro" id="IPR001841">
    <property type="entry name" value="Znf_RING"/>
</dbReference>
<evidence type="ECO:0000313" key="13">
    <source>
        <dbReference type="EMBL" id="CAI8043003.1"/>
    </source>
</evidence>
<dbReference type="PROSITE" id="PS50089">
    <property type="entry name" value="ZF_RING_2"/>
    <property type="match status" value="1"/>
</dbReference>
<reference evidence="13" key="1">
    <citation type="submission" date="2023-03" db="EMBL/GenBank/DDBJ databases">
        <authorList>
            <person name="Steffen K."/>
            <person name="Cardenas P."/>
        </authorList>
    </citation>
    <scope>NUCLEOTIDE SEQUENCE</scope>
</reference>
<dbReference type="InterPro" id="IPR044235">
    <property type="entry name" value="RNFT1/2"/>
</dbReference>
<dbReference type="SUPFAM" id="SSF57850">
    <property type="entry name" value="RING/U-box"/>
    <property type="match status" value="1"/>
</dbReference>
<dbReference type="PROSITE" id="PS00518">
    <property type="entry name" value="ZF_RING_1"/>
    <property type="match status" value="1"/>
</dbReference>
<keyword evidence="14" id="KW-1185">Reference proteome</keyword>
<sequence>MKSGRARMMNGRGQEVGIDLDAGVVEGVPPGAEYPAGGNPRSHSRSQSWSFNSRGQRPGAGELPSSLAALTPITSVIREIVPSFGGSETESSSAESPLLISRAASQASLPLLSSGIRFGDPGSPISTLPHRTGGGLMVILGMLGTYLHCNQTIRNQVSLKNRREKTVLTLVVLFLAGNIYFVYYVFREQQLHNCLIFKSPNFGIDLWNLLWSICVTDYIIRFGTMALKALVAGCFLIILPSRKKGKYYMLLEFISQFYRNLLPLPLWFRYLSNSHHTGAIFAIIITATYLMIKGGTYGTTPTKDEMMQSSNSCPICQEAFEQPVMLKCRHIFCEDCVLQWFDRQSTCPLCRATIASSPKWRDGSTAAWPSLF</sequence>
<dbReference type="Pfam" id="PF13639">
    <property type="entry name" value="zf-RING_2"/>
    <property type="match status" value="1"/>
</dbReference>
<organism evidence="13 14">
    <name type="scientific">Geodia barretti</name>
    <name type="common">Barrett's horny sponge</name>
    <dbReference type="NCBI Taxonomy" id="519541"/>
    <lineage>
        <taxon>Eukaryota</taxon>
        <taxon>Metazoa</taxon>
        <taxon>Porifera</taxon>
        <taxon>Demospongiae</taxon>
        <taxon>Heteroscleromorpha</taxon>
        <taxon>Tetractinellida</taxon>
        <taxon>Astrophorina</taxon>
        <taxon>Geodiidae</taxon>
        <taxon>Geodia</taxon>
    </lineage>
</organism>
<dbReference type="CDD" id="cd16532">
    <property type="entry name" value="RING-HC_RNFT1-like"/>
    <property type="match status" value="1"/>
</dbReference>
<evidence type="ECO:0000256" key="4">
    <source>
        <dbReference type="ARBA" id="ARBA00022771"/>
    </source>
</evidence>
<accession>A0AA35T7R0</accession>
<evidence type="ECO:0000256" key="10">
    <source>
        <dbReference type="SAM" id="MobiDB-lite"/>
    </source>
</evidence>
<dbReference type="GO" id="GO:1904294">
    <property type="term" value="P:positive regulation of ERAD pathway"/>
    <property type="evidence" value="ECO:0007669"/>
    <property type="project" value="InterPro"/>
</dbReference>
<proteinExistence type="predicted"/>
<evidence type="ECO:0000256" key="5">
    <source>
        <dbReference type="ARBA" id="ARBA00022786"/>
    </source>
</evidence>
<evidence type="ECO:0000256" key="8">
    <source>
        <dbReference type="ARBA" id="ARBA00023136"/>
    </source>
</evidence>
<evidence type="ECO:0000256" key="2">
    <source>
        <dbReference type="ARBA" id="ARBA00022692"/>
    </source>
</evidence>
<evidence type="ECO:0000256" key="11">
    <source>
        <dbReference type="SAM" id="Phobius"/>
    </source>
</evidence>
<dbReference type="InterPro" id="IPR017907">
    <property type="entry name" value="Znf_RING_CS"/>
</dbReference>
<evidence type="ECO:0000256" key="1">
    <source>
        <dbReference type="ARBA" id="ARBA00004141"/>
    </source>
</evidence>
<keyword evidence="6" id="KW-0862">Zinc</keyword>
<keyword evidence="8 11" id="KW-0472">Membrane</keyword>
<dbReference type="EMBL" id="CASHTH010003294">
    <property type="protein sequence ID" value="CAI8043003.1"/>
    <property type="molecule type" value="Genomic_DNA"/>
</dbReference>
<keyword evidence="2 11" id="KW-0812">Transmembrane</keyword>
<protein>
    <submittedName>
        <fullName evidence="13">RING finger and transmembrane domain-containing protein 2</fullName>
    </submittedName>
</protein>
<dbReference type="PANTHER" id="PTHR15860">
    <property type="entry name" value="UNCHARACTERIZED RING FINGER-CONTAINING PROTEIN"/>
    <property type="match status" value="1"/>
</dbReference>
<gene>
    <name evidence="13" type="ORF">GBAR_LOCUS23847</name>
</gene>
<dbReference type="GO" id="GO:0008270">
    <property type="term" value="F:zinc ion binding"/>
    <property type="evidence" value="ECO:0007669"/>
    <property type="project" value="UniProtKB-KW"/>
</dbReference>
<evidence type="ECO:0000256" key="3">
    <source>
        <dbReference type="ARBA" id="ARBA00022723"/>
    </source>
</evidence>
<keyword evidence="3" id="KW-0479">Metal-binding</keyword>
<comment type="subcellular location">
    <subcellularLocation>
        <location evidence="1">Membrane</location>
        <topology evidence="1">Multi-pass membrane protein</topology>
    </subcellularLocation>
</comment>
<comment type="caution">
    <text evidence="13">The sequence shown here is derived from an EMBL/GenBank/DDBJ whole genome shotgun (WGS) entry which is preliminary data.</text>
</comment>
<evidence type="ECO:0000313" key="14">
    <source>
        <dbReference type="Proteomes" id="UP001174909"/>
    </source>
</evidence>
<dbReference type="InterPro" id="IPR013083">
    <property type="entry name" value="Znf_RING/FYVE/PHD"/>
</dbReference>
<dbReference type="SMART" id="SM00184">
    <property type="entry name" value="RING"/>
    <property type="match status" value="1"/>
</dbReference>
<dbReference type="PANTHER" id="PTHR15860:SF0">
    <property type="entry name" value="LP20373P"/>
    <property type="match status" value="1"/>
</dbReference>
<dbReference type="GO" id="GO:0016020">
    <property type="term" value="C:membrane"/>
    <property type="evidence" value="ECO:0007669"/>
    <property type="project" value="UniProtKB-SubCell"/>
</dbReference>
<evidence type="ECO:0000256" key="9">
    <source>
        <dbReference type="PROSITE-ProRule" id="PRU00175"/>
    </source>
</evidence>
<evidence type="ECO:0000256" key="7">
    <source>
        <dbReference type="ARBA" id="ARBA00022989"/>
    </source>
</evidence>
<name>A0AA35T7R0_GEOBA</name>
<keyword evidence="5" id="KW-0833">Ubl conjugation pathway</keyword>
<feature type="compositionally biased region" description="Polar residues" evidence="10">
    <location>
        <begin position="45"/>
        <end position="55"/>
    </location>
</feature>
<feature type="domain" description="RING-type" evidence="12">
    <location>
        <begin position="313"/>
        <end position="351"/>
    </location>
</feature>
<feature type="transmembrane region" description="Helical" evidence="11">
    <location>
        <begin position="274"/>
        <end position="292"/>
    </location>
</feature>
<evidence type="ECO:0000259" key="12">
    <source>
        <dbReference type="PROSITE" id="PS50089"/>
    </source>
</evidence>
<keyword evidence="7 11" id="KW-1133">Transmembrane helix</keyword>
<dbReference type="Proteomes" id="UP001174909">
    <property type="component" value="Unassembled WGS sequence"/>
</dbReference>
<feature type="transmembrane region" description="Helical" evidence="11">
    <location>
        <begin position="167"/>
        <end position="186"/>
    </location>
</feature>
<evidence type="ECO:0000256" key="6">
    <source>
        <dbReference type="ARBA" id="ARBA00022833"/>
    </source>
</evidence>
<dbReference type="AlphaFoldDB" id="A0AA35T7R0"/>
<keyword evidence="4 9" id="KW-0863">Zinc-finger</keyword>